<protein>
    <recommendedName>
        <fullName evidence="3">DUF4283 domain-containing protein</fullName>
    </recommendedName>
</protein>
<keyword evidence="2" id="KW-1185">Reference proteome</keyword>
<organism evidence="1 2">
    <name type="scientific">Heracleum sosnowskyi</name>
    <dbReference type="NCBI Taxonomy" id="360622"/>
    <lineage>
        <taxon>Eukaryota</taxon>
        <taxon>Viridiplantae</taxon>
        <taxon>Streptophyta</taxon>
        <taxon>Embryophyta</taxon>
        <taxon>Tracheophyta</taxon>
        <taxon>Spermatophyta</taxon>
        <taxon>Magnoliopsida</taxon>
        <taxon>eudicotyledons</taxon>
        <taxon>Gunneridae</taxon>
        <taxon>Pentapetalae</taxon>
        <taxon>asterids</taxon>
        <taxon>campanulids</taxon>
        <taxon>Apiales</taxon>
        <taxon>Apiaceae</taxon>
        <taxon>Apioideae</taxon>
        <taxon>apioid superclade</taxon>
        <taxon>Tordylieae</taxon>
        <taxon>Tordyliinae</taxon>
        <taxon>Heracleum</taxon>
    </lineage>
</organism>
<name>A0AAD8M7T2_9APIA</name>
<proteinExistence type="predicted"/>
<accession>A0AAD8M7T2</accession>
<dbReference type="Proteomes" id="UP001237642">
    <property type="component" value="Unassembled WGS sequence"/>
</dbReference>
<sequence length="205" mass="22976">MVDKHYFRKISASSNNSNDQDLDVGPSMSCLRVEKQRICPKTEALDRPSSHFTLEIGKATTTTFRSDVFKHHLGFLVLKFNSFQSLMHVTAKGSYLLYSKMDSCELIFKPWNEGLFHGVGELVNVWILLQRVPFCYWSVKGVCMLASVLGTPQGFDHRTLENLGTLSTITDVVCVKMSVLSSRPTSLLASLDSRNESLVLGSRHV</sequence>
<dbReference type="AlphaFoldDB" id="A0AAD8M7T2"/>
<evidence type="ECO:0000313" key="1">
    <source>
        <dbReference type="EMBL" id="KAK1363841.1"/>
    </source>
</evidence>
<reference evidence="1" key="1">
    <citation type="submission" date="2023-02" db="EMBL/GenBank/DDBJ databases">
        <title>Genome of toxic invasive species Heracleum sosnowskyi carries increased number of genes despite the absence of recent whole-genome duplications.</title>
        <authorList>
            <person name="Schelkunov M."/>
            <person name="Shtratnikova V."/>
            <person name="Makarenko M."/>
            <person name="Klepikova A."/>
            <person name="Omelchenko D."/>
            <person name="Novikova G."/>
            <person name="Obukhova E."/>
            <person name="Bogdanov V."/>
            <person name="Penin A."/>
            <person name="Logacheva M."/>
        </authorList>
    </citation>
    <scope>NUCLEOTIDE SEQUENCE</scope>
    <source>
        <strain evidence="1">Hsosn_3</strain>
        <tissue evidence="1">Leaf</tissue>
    </source>
</reference>
<comment type="caution">
    <text evidence="1">The sequence shown here is derived from an EMBL/GenBank/DDBJ whole genome shotgun (WGS) entry which is preliminary data.</text>
</comment>
<dbReference type="EMBL" id="JAUIZM010000009">
    <property type="protein sequence ID" value="KAK1363841.1"/>
    <property type="molecule type" value="Genomic_DNA"/>
</dbReference>
<evidence type="ECO:0008006" key="3">
    <source>
        <dbReference type="Google" id="ProtNLM"/>
    </source>
</evidence>
<gene>
    <name evidence="1" type="ORF">POM88_039402</name>
</gene>
<evidence type="ECO:0000313" key="2">
    <source>
        <dbReference type="Proteomes" id="UP001237642"/>
    </source>
</evidence>
<reference evidence="1" key="2">
    <citation type="submission" date="2023-05" db="EMBL/GenBank/DDBJ databases">
        <authorList>
            <person name="Schelkunov M.I."/>
        </authorList>
    </citation>
    <scope>NUCLEOTIDE SEQUENCE</scope>
    <source>
        <strain evidence="1">Hsosn_3</strain>
        <tissue evidence="1">Leaf</tissue>
    </source>
</reference>